<sequence>MMKLVPVDEVKTSMCSKWLEDAREELMACSFFKTLDLPQQKKLLKELPAYHISHEEICRSSNIDFEYYRLSKMMTSQHVHTASFAIHHLDRHIPASDEGYRNMTMAITPAVVFLAKAIVDLRVLYGLADEELDSTDADVLSEYLPFLDGLRQWRVESPSGT</sequence>
<dbReference type="Proteomes" id="UP000245820">
    <property type="component" value="Chromosome"/>
</dbReference>
<accession>A0A2S2DG17</accession>
<name>A0A2S2DG17_9BURK</name>
<proteinExistence type="predicted"/>
<evidence type="ECO:0000313" key="1">
    <source>
        <dbReference type="EMBL" id="AWL04277.1"/>
    </source>
</evidence>
<keyword evidence="2" id="KW-1185">Reference proteome</keyword>
<protein>
    <submittedName>
        <fullName evidence="1">Uncharacterized protein</fullName>
    </submittedName>
</protein>
<dbReference type="EMBL" id="CP029343">
    <property type="protein sequence ID" value="AWL04277.1"/>
    <property type="molecule type" value="Genomic_DNA"/>
</dbReference>
<dbReference type="KEGG" id="mtim:DIR46_07400"/>
<evidence type="ECO:0000313" key="2">
    <source>
        <dbReference type="Proteomes" id="UP000245820"/>
    </source>
</evidence>
<reference evidence="1 2" key="1">
    <citation type="submission" date="2018-05" db="EMBL/GenBank/DDBJ databases">
        <title>Complete genome sequence of Massilia oculi sp. nov. CCUG 43427T (=DSM 26321T), the type strain of M. oculi, and comparison with genome sequences of other Massilia strains.</title>
        <authorList>
            <person name="Zhu B."/>
        </authorList>
    </citation>
    <scope>NUCLEOTIDE SEQUENCE [LARGE SCALE GENOMIC DNA]</scope>
    <source>
        <strain evidence="1 2">CCUG 43427</strain>
    </source>
</reference>
<gene>
    <name evidence="1" type="ORF">DIR46_07400</name>
</gene>
<organism evidence="1 2">
    <name type="scientific">Massilia oculi</name>
    <dbReference type="NCBI Taxonomy" id="945844"/>
    <lineage>
        <taxon>Bacteria</taxon>
        <taxon>Pseudomonadati</taxon>
        <taxon>Pseudomonadota</taxon>
        <taxon>Betaproteobacteria</taxon>
        <taxon>Burkholderiales</taxon>
        <taxon>Oxalobacteraceae</taxon>
        <taxon>Telluria group</taxon>
        <taxon>Massilia</taxon>
    </lineage>
</organism>
<dbReference type="AlphaFoldDB" id="A0A2S2DG17"/>